<comment type="caution">
    <text evidence="1">The sequence shown here is derived from an EMBL/GenBank/DDBJ whole genome shotgun (WGS) entry which is preliminary data.</text>
</comment>
<keyword evidence="2" id="KW-1185">Reference proteome</keyword>
<dbReference type="STRING" id="181874.A0A409VEF0"/>
<sequence length="668" mass="76226">MSHARNLKPFLASNDLAPLPVLQEVRQLLGNASSELDGIDAQIQILQERAHYLQSKIGQCTQILNPVRVIPDDVLREIFIWTVEAGPAPFYPWIIKASRNFQSPLVLTHVCRRWRTIAHSTPTLWCRITIYLPNLSEKRQSRDLMLLDSSSVPRYSEFMVHEAETMQHWLKRSGALPVSIIIHQDIIPSRELQRPPMYDTILASQVEGHLSEMFELIARYLPRCEHLAFHFPARNIFQLFSQHITPEKVANIKHFQPYIADFRDTDSRVLATLVGSALFTTLPSLERLHLSFLMRSVTHSQIQLFTSETWIRLTSLIVEARITIPITALLLENCPSLVMLDLHIDNAGHNRSAMQNHPPASTKSIHMADLQVLNVQLILHRLPRNLGTLSNRAGFPPIALSAPHLQRLKFTAFTHYRQEPQPSVYRNENMWPELFFLIPIVHSTECLREVVIGARLMEEETIRAALKAGGAHITHMVILNEVGTIDRISARRMEQYVENGYDLLSDADTAFQELFTLPGWCSLPVFSSPIPLTQLMTSGINLDELSEASNNLIFPKLQNFEIRGLHFVQPPALLPFIVHRLRLYEHACYTQGTRANPSPSDSKPFLNFTAELLGLKHETDILQRVQQLASAVGVDFNLKVDYRDEIDELNSKLLYRDAALMETHPIYN</sequence>
<dbReference type="Gene3D" id="1.20.1280.50">
    <property type="match status" value="1"/>
</dbReference>
<gene>
    <name evidence="1" type="ORF">CVT24_005664</name>
</gene>
<reference evidence="1 2" key="1">
    <citation type="journal article" date="2018" name="Evol. Lett.">
        <title>Horizontal gene cluster transfer increased hallucinogenic mushroom diversity.</title>
        <authorList>
            <person name="Reynolds H.T."/>
            <person name="Vijayakumar V."/>
            <person name="Gluck-Thaler E."/>
            <person name="Korotkin H.B."/>
            <person name="Matheny P.B."/>
            <person name="Slot J.C."/>
        </authorList>
    </citation>
    <scope>NUCLEOTIDE SEQUENCE [LARGE SCALE GENOMIC DNA]</scope>
    <source>
        <strain evidence="1 2">2629</strain>
    </source>
</reference>
<dbReference type="InParanoid" id="A0A409VEF0"/>
<protein>
    <submittedName>
        <fullName evidence="1">Uncharacterized protein</fullName>
    </submittedName>
</protein>
<dbReference type="OrthoDB" id="3056769at2759"/>
<dbReference type="AlphaFoldDB" id="A0A409VEF0"/>
<dbReference type="Proteomes" id="UP000284842">
    <property type="component" value="Unassembled WGS sequence"/>
</dbReference>
<name>A0A409VEF0_9AGAR</name>
<organism evidence="1 2">
    <name type="scientific">Panaeolus cyanescens</name>
    <dbReference type="NCBI Taxonomy" id="181874"/>
    <lineage>
        <taxon>Eukaryota</taxon>
        <taxon>Fungi</taxon>
        <taxon>Dikarya</taxon>
        <taxon>Basidiomycota</taxon>
        <taxon>Agaricomycotina</taxon>
        <taxon>Agaricomycetes</taxon>
        <taxon>Agaricomycetidae</taxon>
        <taxon>Agaricales</taxon>
        <taxon>Agaricineae</taxon>
        <taxon>Galeropsidaceae</taxon>
        <taxon>Panaeolus</taxon>
    </lineage>
</organism>
<proteinExistence type="predicted"/>
<evidence type="ECO:0000313" key="2">
    <source>
        <dbReference type="Proteomes" id="UP000284842"/>
    </source>
</evidence>
<evidence type="ECO:0000313" key="1">
    <source>
        <dbReference type="EMBL" id="PPQ63397.1"/>
    </source>
</evidence>
<accession>A0A409VEF0</accession>
<dbReference type="EMBL" id="NHTK01006124">
    <property type="protein sequence ID" value="PPQ63397.1"/>
    <property type="molecule type" value="Genomic_DNA"/>
</dbReference>